<comment type="caution">
    <text evidence="14">The sequence shown here is derived from an EMBL/GenBank/DDBJ whole genome shotgun (WGS) entry which is preliminary data.</text>
</comment>
<evidence type="ECO:0000256" key="2">
    <source>
        <dbReference type="ARBA" id="ARBA00022475"/>
    </source>
</evidence>
<dbReference type="InterPro" id="IPR004089">
    <property type="entry name" value="MCPsignal_dom"/>
</dbReference>
<dbReference type="AlphaFoldDB" id="A0A329EAH9"/>
<comment type="subcellular location">
    <subcellularLocation>
        <location evidence="1">Cell membrane</location>
        <topology evidence="1">Multi-pass membrane protein</topology>
    </subcellularLocation>
</comment>
<evidence type="ECO:0000256" key="7">
    <source>
        <dbReference type="ARBA" id="ARBA00023136"/>
    </source>
</evidence>
<name>A0A329EAH9_VIBDI</name>
<evidence type="ECO:0000256" key="9">
    <source>
        <dbReference type="ARBA" id="ARBA00029447"/>
    </source>
</evidence>
<dbReference type="PROSITE" id="PS50885">
    <property type="entry name" value="HAMP"/>
    <property type="match status" value="1"/>
</dbReference>
<dbReference type="PANTHER" id="PTHR32089">
    <property type="entry name" value="METHYL-ACCEPTING CHEMOTAXIS PROTEIN MCPB"/>
    <property type="match status" value="1"/>
</dbReference>
<feature type="transmembrane region" description="Helical" evidence="11">
    <location>
        <begin position="237"/>
        <end position="254"/>
    </location>
</feature>
<feature type="domain" description="Methyl-accepting transducer" evidence="12">
    <location>
        <begin position="313"/>
        <end position="549"/>
    </location>
</feature>
<keyword evidence="8 10" id="KW-0807">Transducer</keyword>
<proteinExistence type="inferred from homology"/>
<protein>
    <submittedName>
        <fullName evidence="14">Methyl-accepting chemotaxis protein</fullName>
    </submittedName>
</protein>
<keyword evidence="5 11" id="KW-0812">Transmembrane</keyword>
<evidence type="ECO:0000256" key="5">
    <source>
        <dbReference type="ARBA" id="ARBA00022692"/>
    </source>
</evidence>
<evidence type="ECO:0000259" key="13">
    <source>
        <dbReference type="PROSITE" id="PS50885"/>
    </source>
</evidence>
<comment type="similarity">
    <text evidence="9">Belongs to the methyl-accepting chemotaxis (MCP) protein family.</text>
</comment>
<dbReference type="GO" id="GO:0007165">
    <property type="term" value="P:signal transduction"/>
    <property type="evidence" value="ECO:0007669"/>
    <property type="project" value="UniProtKB-KW"/>
</dbReference>
<evidence type="ECO:0000256" key="3">
    <source>
        <dbReference type="ARBA" id="ARBA00022481"/>
    </source>
</evidence>
<keyword evidence="3" id="KW-0488">Methylation</keyword>
<keyword evidence="4" id="KW-0145">Chemotaxis</keyword>
<evidence type="ECO:0000259" key="12">
    <source>
        <dbReference type="PROSITE" id="PS50111"/>
    </source>
</evidence>
<dbReference type="PANTHER" id="PTHR32089:SF39">
    <property type="entry name" value="METHYL-ACCEPTING CHEMOTAXIS PROTEIN HLYB"/>
    <property type="match status" value="1"/>
</dbReference>
<dbReference type="GO" id="GO:0005886">
    <property type="term" value="C:plasma membrane"/>
    <property type="evidence" value="ECO:0007669"/>
    <property type="project" value="UniProtKB-SubCell"/>
</dbReference>
<dbReference type="Pfam" id="PF00015">
    <property type="entry name" value="MCPsignal"/>
    <property type="match status" value="1"/>
</dbReference>
<dbReference type="SMART" id="SM00283">
    <property type="entry name" value="MA"/>
    <property type="match status" value="1"/>
</dbReference>
<sequence>MNIKQKLYSLGVIAVLGIITLLISSNYFANTTRELTHAITLVDKLEIRLLNLRRNEKDFLLRSSTNYLDTFKKNSEHFLSLESELSLILSSNQLGSSTALRNDLLSYKKGFEDLVAAYVQLGLDKESGLLQKYYALFNQAFSNANKEGQLELTLFDNNVRSGTINPQGEIASMSELIAAAKTVTLQEQKIGLKYNEGLLGNTRNLSHNVEEQFKTFSETLSKEVDNRRSEIAMIENSITVFVIIVIFGLIFQISRTINIRVNRMLTVIHNISDTNNIGLRSDITGKDELASVSHYFNKLLDKFETLISGSQAKSNQLSTSTAAMHNELEEVLRHFNAQAEHTAMMATSVQEMVSAIGEISESTSVAVEGVQQASHNAENGRLVVDSTVNNIEQLSKTLESSQHSITSLNNHVEKIGGAVNIIQGIAEQTNLLALNAAIEAARAGEQGRGFAVVADEVRSLATRTHESTEEITKVVAAIQSQMGLVVKDIEQCNAQSQETLMDSHKLDESLSLIISDMSNIQANSERIASAIEEQGIVMNQVSESITELNSISEDNMHSAQQVMSEVDMVSQQAKEMDKAVSEFTTKR</sequence>
<dbReference type="SUPFAM" id="SSF58104">
    <property type="entry name" value="Methyl-accepting chemotaxis protein (MCP) signaling domain"/>
    <property type="match status" value="1"/>
</dbReference>
<evidence type="ECO:0000256" key="4">
    <source>
        <dbReference type="ARBA" id="ARBA00022500"/>
    </source>
</evidence>
<evidence type="ECO:0000313" key="14">
    <source>
        <dbReference type="EMBL" id="RAS65408.1"/>
    </source>
</evidence>
<gene>
    <name evidence="14" type="ORF">DET48_107120</name>
</gene>
<evidence type="ECO:0000256" key="8">
    <source>
        <dbReference type="ARBA" id="ARBA00023224"/>
    </source>
</evidence>
<reference evidence="14 15" key="1">
    <citation type="submission" date="2018-06" db="EMBL/GenBank/DDBJ databases">
        <title>Freshwater and sediment microbial communities from various areas in North America, analyzing microbe dynamics in response to fracking.</title>
        <authorList>
            <person name="Lamendella R."/>
        </authorList>
    </citation>
    <scope>NUCLEOTIDE SEQUENCE [LARGE SCALE GENOMIC DNA]</scope>
    <source>
        <strain evidence="14 15">99A</strain>
    </source>
</reference>
<evidence type="ECO:0000313" key="15">
    <source>
        <dbReference type="Proteomes" id="UP000248729"/>
    </source>
</evidence>
<keyword evidence="2" id="KW-1003">Cell membrane</keyword>
<dbReference type="CDD" id="cd11386">
    <property type="entry name" value="MCP_signal"/>
    <property type="match status" value="1"/>
</dbReference>
<evidence type="ECO:0000256" key="6">
    <source>
        <dbReference type="ARBA" id="ARBA00022989"/>
    </source>
</evidence>
<dbReference type="RefSeq" id="WP_112403590.1">
    <property type="nucleotide sequence ID" value="NZ_QLTR01000007.1"/>
</dbReference>
<dbReference type="InterPro" id="IPR003660">
    <property type="entry name" value="HAMP_dom"/>
</dbReference>
<evidence type="ECO:0000256" key="11">
    <source>
        <dbReference type="SAM" id="Phobius"/>
    </source>
</evidence>
<organism evidence="14 15">
    <name type="scientific">Vibrio diazotrophicus</name>
    <dbReference type="NCBI Taxonomy" id="685"/>
    <lineage>
        <taxon>Bacteria</taxon>
        <taxon>Pseudomonadati</taxon>
        <taxon>Pseudomonadota</taxon>
        <taxon>Gammaproteobacteria</taxon>
        <taxon>Vibrionales</taxon>
        <taxon>Vibrionaceae</taxon>
        <taxon>Vibrio</taxon>
    </lineage>
</organism>
<dbReference type="Gene3D" id="1.10.287.950">
    <property type="entry name" value="Methyl-accepting chemotaxis protein"/>
    <property type="match status" value="1"/>
</dbReference>
<dbReference type="Proteomes" id="UP000248729">
    <property type="component" value="Unassembled WGS sequence"/>
</dbReference>
<accession>A0A329EAH9</accession>
<evidence type="ECO:0000256" key="10">
    <source>
        <dbReference type="PROSITE-ProRule" id="PRU00284"/>
    </source>
</evidence>
<dbReference type="GO" id="GO:0006935">
    <property type="term" value="P:chemotaxis"/>
    <property type="evidence" value="ECO:0007669"/>
    <property type="project" value="UniProtKB-KW"/>
</dbReference>
<feature type="transmembrane region" description="Helical" evidence="11">
    <location>
        <begin position="7"/>
        <end position="29"/>
    </location>
</feature>
<keyword evidence="7 11" id="KW-0472">Membrane</keyword>
<evidence type="ECO:0000256" key="1">
    <source>
        <dbReference type="ARBA" id="ARBA00004651"/>
    </source>
</evidence>
<dbReference type="FunFam" id="1.10.287.950:FF:000001">
    <property type="entry name" value="Methyl-accepting chemotaxis sensory transducer"/>
    <property type="match status" value="1"/>
</dbReference>
<feature type="domain" description="HAMP" evidence="13">
    <location>
        <begin position="255"/>
        <end position="308"/>
    </location>
</feature>
<dbReference type="EMBL" id="QLTR01000007">
    <property type="protein sequence ID" value="RAS65408.1"/>
    <property type="molecule type" value="Genomic_DNA"/>
</dbReference>
<keyword evidence="6 11" id="KW-1133">Transmembrane helix</keyword>
<dbReference type="PROSITE" id="PS50111">
    <property type="entry name" value="CHEMOTAXIS_TRANSDUC_2"/>
    <property type="match status" value="1"/>
</dbReference>